<dbReference type="OrthoDB" id="5865767at2759"/>
<dbReference type="AlphaFoldDB" id="A0A9P4W9K4"/>
<dbReference type="Gene3D" id="2.30.29.30">
    <property type="entry name" value="Pleckstrin-homology domain (PH domain)/Phosphotyrosine-binding domain (PTB)"/>
    <property type="match status" value="1"/>
</dbReference>
<dbReference type="PANTHER" id="PTHR37283">
    <property type="entry name" value="PH DOMAIN-CONTAINING PROTEIN YHR131C"/>
    <property type="match status" value="1"/>
</dbReference>
<accession>A0A9P4W9K4</accession>
<comment type="caution">
    <text evidence="3">The sequence shown here is derived from an EMBL/GenBank/DDBJ whole genome shotgun (WGS) entry which is preliminary data.</text>
</comment>
<protein>
    <recommendedName>
        <fullName evidence="2">PH domain-containing protein</fullName>
    </recommendedName>
</protein>
<dbReference type="PANTHER" id="PTHR37283:SF1">
    <property type="entry name" value="PH DOMAIN-CONTAINING PROTEIN YHR131C"/>
    <property type="match status" value="1"/>
</dbReference>
<dbReference type="SUPFAM" id="SSF50729">
    <property type="entry name" value="PH domain-like"/>
    <property type="match status" value="1"/>
</dbReference>
<feature type="region of interest" description="Disordered" evidence="1">
    <location>
        <begin position="1"/>
        <end position="23"/>
    </location>
</feature>
<dbReference type="PROSITE" id="PS50003">
    <property type="entry name" value="PH_DOMAIN"/>
    <property type="match status" value="1"/>
</dbReference>
<feature type="region of interest" description="Disordered" evidence="1">
    <location>
        <begin position="319"/>
        <end position="365"/>
    </location>
</feature>
<dbReference type="EMBL" id="SWKU01000008">
    <property type="protein sequence ID" value="KAF3004175.1"/>
    <property type="molecule type" value="Genomic_DNA"/>
</dbReference>
<feature type="compositionally biased region" description="Polar residues" evidence="1">
    <location>
        <begin position="353"/>
        <end position="365"/>
    </location>
</feature>
<dbReference type="Pfam" id="PF00169">
    <property type="entry name" value="PH"/>
    <property type="match status" value="1"/>
</dbReference>
<organism evidence="3 4">
    <name type="scientific">Curvularia kusanoi</name>
    <name type="common">Cochliobolus kusanoi</name>
    <dbReference type="NCBI Taxonomy" id="90978"/>
    <lineage>
        <taxon>Eukaryota</taxon>
        <taxon>Fungi</taxon>
        <taxon>Dikarya</taxon>
        <taxon>Ascomycota</taxon>
        <taxon>Pezizomycotina</taxon>
        <taxon>Dothideomycetes</taxon>
        <taxon>Pleosporomycetidae</taxon>
        <taxon>Pleosporales</taxon>
        <taxon>Pleosporineae</taxon>
        <taxon>Pleosporaceae</taxon>
        <taxon>Curvularia</taxon>
    </lineage>
</organism>
<evidence type="ECO:0000259" key="2">
    <source>
        <dbReference type="PROSITE" id="PS50003"/>
    </source>
</evidence>
<sequence length="537" mass="59384">MPETTAPSTRRTRSPNQQQPAHQTYGYHNTFHTHAQLPLGSPPTYARIDDNLRYLNEKARSEAKAARADVLPPAYTCTVEIEGVIGVRHELLSPFHVSGQRDWSDCYVVLRGTQLSIYRAKQPGLWSKSKQATAGRLISSYTLQHAEVGIASDFKKTPLIPKSPFAHLVPASARHKLYETDPHLFEPVREHAIRIRVETEQLLLCAPTQELMLDWIEAFCAAIDISPPIEDRSEPRYRSLPRRNRRQRLLDGAQLGEDLDNLSNLDAGRRIIAEQERIIRQLYPHLSGDPRGEMGNVTTVISSGNAPAPVAADVELDDFDPEDVRFPTRNGLARVSSHDDDDSAPSTATSDSKNASPVTLTPSQNLRYRRRCAPVLLSSSPRVSDVVIYEGKRMRINVKEHNLVDYTSHPPRYDAHGFKKKRSPKPTMVQIEVEAPAAAVTVDKVNGPDRPASPIRSTSDDSIASITFGYDLAPTTSEQDADRINLASSSGPPSPTALTQAKMDATRQLGHMGKMRSSIDGRDNDINTVALGVGLLI</sequence>
<evidence type="ECO:0000313" key="4">
    <source>
        <dbReference type="Proteomes" id="UP000801428"/>
    </source>
</evidence>
<name>A0A9P4W9K4_CURKU</name>
<dbReference type="SMART" id="SM00233">
    <property type="entry name" value="PH"/>
    <property type="match status" value="1"/>
</dbReference>
<gene>
    <name evidence="3" type="ORF">E8E13_005946</name>
</gene>
<reference evidence="3" key="1">
    <citation type="submission" date="2019-04" db="EMBL/GenBank/DDBJ databases">
        <title>Sequencing of skin fungus with MAO and IRED activity.</title>
        <authorList>
            <person name="Marsaioli A.J."/>
            <person name="Bonatto J.M.C."/>
            <person name="Reis Junior O."/>
        </authorList>
    </citation>
    <scope>NUCLEOTIDE SEQUENCE</scope>
    <source>
        <strain evidence="3">30M1</strain>
    </source>
</reference>
<dbReference type="InterPro" id="IPR001849">
    <property type="entry name" value="PH_domain"/>
</dbReference>
<dbReference type="InterPro" id="IPR011993">
    <property type="entry name" value="PH-like_dom_sf"/>
</dbReference>
<evidence type="ECO:0000256" key="1">
    <source>
        <dbReference type="SAM" id="MobiDB-lite"/>
    </source>
</evidence>
<feature type="domain" description="PH" evidence="2">
    <location>
        <begin position="78"/>
        <end position="224"/>
    </location>
</feature>
<proteinExistence type="predicted"/>
<dbReference type="Proteomes" id="UP000801428">
    <property type="component" value="Unassembled WGS sequence"/>
</dbReference>
<evidence type="ECO:0000313" key="3">
    <source>
        <dbReference type="EMBL" id="KAF3004175.1"/>
    </source>
</evidence>
<keyword evidence="4" id="KW-1185">Reference proteome</keyword>